<reference evidence="1" key="1">
    <citation type="submission" date="2022-06" db="EMBL/GenBank/DDBJ databases">
        <title>Phylogenomic reconstructions and comparative analyses of Kickxellomycotina fungi.</title>
        <authorList>
            <person name="Reynolds N.K."/>
            <person name="Stajich J.E."/>
            <person name="Barry K."/>
            <person name="Grigoriev I.V."/>
            <person name="Crous P."/>
            <person name="Smith M.E."/>
        </authorList>
    </citation>
    <scope>NUCLEOTIDE SEQUENCE</scope>
    <source>
        <strain evidence="1">RSA 2271</strain>
    </source>
</reference>
<feature type="non-terminal residue" evidence="1">
    <location>
        <position position="1"/>
    </location>
</feature>
<gene>
    <name evidence="1" type="primary">CDC31</name>
    <name evidence="1" type="ORF">EV182_007585</name>
</gene>
<dbReference type="Proteomes" id="UP001145114">
    <property type="component" value="Unassembled WGS sequence"/>
</dbReference>
<name>A0ACC1HL56_9FUNG</name>
<sequence length="138" mass="16147">IREAFELFDTNKDNYLDFFELKIALRALGFEFKNPQVAKILNENARTKDGHISYEEFDKVASQLISERDPIEEYRKAFRLFDESGSGKITVNNLRRIAKELGEDMDDDELQAMIEEFDFDQDGAISEEEFIKIMVESF</sequence>
<keyword evidence="2" id="KW-1185">Reference proteome</keyword>
<evidence type="ECO:0000313" key="1">
    <source>
        <dbReference type="EMBL" id="KAJ1676740.1"/>
    </source>
</evidence>
<comment type="caution">
    <text evidence="1">The sequence shown here is derived from an EMBL/GenBank/DDBJ whole genome shotgun (WGS) entry which is preliminary data.</text>
</comment>
<organism evidence="1 2">
    <name type="scientific">Spiromyces aspiralis</name>
    <dbReference type="NCBI Taxonomy" id="68401"/>
    <lineage>
        <taxon>Eukaryota</taxon>
        <taxon>Fungi</taxon>
        <taxon>Fungi incertae sedis</taxon>
        <taxon>Zoopagomycota</taxon>
        <taxon>Kickxellomycotina</taxon>
        <taxon>Kickxellomycetes</taxon>
        <taxon>Kickxellales</taxon>
        <taxon>Kickxellaceae</taxon>
        <taxon>Spiromyces</taxon>
    </lineage>
</organism>
<accession>A0ACC1HL56</accession>
<protein>
    <submittedName>
        <fullName evidence="1">Calcium-binding component of the spindle pole body (SPB) half-bridge</fullName>
    </submittedName>
</protein>
<dbReference type="EMBL" id="JAMZIH010003573">
    <property type="protein sequence ID" value="KAJ1676740.1"/>
    <property type="molecule type" value="Genomic_DNA"/>
</dbReference>
<evidence type="ECO:0000313" key="2">
    <source>
        <dbReference type="Proteomes" id="UP001145114"/>
    </source>
</evidence>
<proteinExistence type="predicted"/>